<reference evidence="1" key="1">
    <citation type="submission" date="2020-08" db="EMBL/GenBank/DDBJ databases">
        <title>Genome public.</title>
        <authorList>
            <person name="Liu C."/>
            <person name="Sun Q."/>
        </authorList>
    </citation>
    <scope>NUCLEOTIDE SEQUENCE</scope>
    <source>
        <strain evidence="1">BX7</strain>
    </source>
</reference>
<proteinExistence type="predicted"/>
<dbReference type="PIRSF" id="PIRSF016897">
    <property type="entry name" value="GlpP"/>
    <property type="match status" value="1"/>
</dbReference>
<evidence type="ECO:0000313" key="2">
    <source>
        <dbReference type="Proteomes" id="UP000620366"/>
    </source>
</evidence>
<dbReference type="GO" id="GO:0006355">
    <property type="term" value="P:regulation of DNA-templated transcription"/>
    <property type="evidence" value="ECO:0007669"/>
    <property type="project" value="InterPro"/>
</dbReference>
<keyword evidence="2" id="KW-1185">Reference proteome</keyword>
<name>A0A926DCV9_9FIRM</name>
<gene>
    <name evidence="1" type="ORF">H8695_02140</name>
</gene>
<protein>
    <submittedName>
        <fullName evidence="1">Glycerol-3-phosphate responsive antiterminator</fullName>
    </submittedName>
</protein>
<dbReference type="GO" id="GO:0006071">
    <property type="term" value="P:glycerol metabolic process"/>
    <property type="evidence" value="ECO:0007669"/>
    <property type="project" value="InterPro"/>
</dbReference>
<dbReference type="InterPro" id="IPR013785">
    <property type="entry name" value="Aldolase_TIM"/>
</dbReference>
<evidence type="ECO:0000313" key="1">
    <source>
        <dbReference type="EMBL" id="MBC8535494.1"/>
    </source>
</evidence>
<dbReference type="RefSeq" id="WP_249299221.1">
    <property type="nucleotide sequence ID" value="NZ_JACRSP010000001.1"/>
</dbReference>
<dbReference type="Gene3D" id="3.20.20.70">
    <property type="entry name" value="Aldolase class I"/>
    <property type="match status" value="1"/>
</dbReference>
<dbReference type="Pfam" id="PF04309">
    <property type="entry name" value="G3P_antiterm"/>
    <property type="match status" value="1"/>
</dbReference>
<organism evidence="1 2">
    <name type="scientific">Feifania hominis</name>
    <dbReference type="NCBI Taxonomy" id="2763660"/>
    <lineage>
        <taxon>Bacteria</taxon>
        <taxon>Bacillati</taxon>
        <taxon>Bacillota</taxon>
        <taxon>Clostridia</taxon>
        <taxon>Eubacteriales</taxon>
        <taxon>Feifaniaceae</taxon>
        <taxon>Feifania</taxon>
    </lineage>
</organism>
<dbReference type="EMBL" id="JACRSP010000001">
    <property type="protein sequence ID" value="MBC8535494.1"/>
    <property type="molecule type" value="Genomic_DNA"/>
</dbReference>
<dbReference type="InterPro" id="IPR006699">
    <property type="entry name" value="GlpP"/>
</dbReference>
<dbReference type="AlphaFoldDB" id="A0A926DCV9"/>
<dbReference type="Proteomes" id="UP000620366">
    <property type="component" value="Unassembled WGS sequence"/>
</dbReference>
<sequence length="188" mass="20154">MSRELYQSLMENPIIAAVKDSEGLTRALESDSAVIFILFGDILNIAGIVDRIKNRNKHAIVHIDLVEGLGSREIAVDFLMANTRADGIISTKANLIKYAKNRGLFTIQRFFLLDSLSFTNIGKKSLQDSVDMIEVLPGVMPKIIRRVVAIAGVPVIAGGLICDKEDVVGALSAGASAISSTNAGVWSA</sequence>
<dbReference type="PANTHER" id="PTHR35787">
    <property type="entry name" value="GLYCEROL UPTAKE OPERON ANTITERMINATOR REGULATORY PROTEIN"/>
    <property type="match status" value="1"/>
</dbReference>
<dbReference type="SUPFAM" id="SSF110391">
    <property type="entry name" value="GlpP-like"/>
    <property type="match status" value="1"/>
</dbReference>
<dbReference type="PANTHER" id="PTHR35787:SF1">
    <property type="entry name" value="GLYCEROL UPTAKE OPERON ANTITERMINATOR REGULATORY PROTEIN"/>
    <property type="match status" value="1"/>
</dbReference>
<comment type="caution">
    <text evidence="1">The sequence shown here is derived from an EMBL/GenBank/DDBJ whole genome shotgun (WGS) entry which is preliminary data.</text>
</comment>
<accession>A0A926DCV9</accession>